<dbReference type="Proteomes" id="UP001303046">
    <property type="component" value="Unassembled WGS sequence"/>
</dbReference>
<keyword evidence="1" id="KW-1133">Transmembrane helix</keyword>
<sequence>MDINYLELTSSVIPQLYKGAQVVQLSTVSYVSILYFLCMKGSTMVVSDINRMALPNRSIIGMAVLKRTV</sequence>
<keyword evidence="3" id="KW-1185">Reference proteome</keyword>
<name>A0ABR1BJP9_NECAM</name>
<keyword evidence="1" id="KW-0812">Transmembrane</keyword>
<gene>
    <name evidence="2" type="primary">Necator_chrI.g917</name>
    <name evidence="2" type="ORF">RB195_004793</name>
</gene>
<feature type="transmembrane region" description="Helical" evidence="1">
    <location>
        <begin position="20"/>
        <end position="38"/>
    </location>
</feature>
<comment type="caution">
    <text evidence="2">The sequence shown here is derived from an EMBL/GenBank/DDBJ whole genome shotgun (WGS) entry which is preliminary data.</text>
</comment>
<evidence type="ECO:0000256" key="1">
    <source>
        <dbReference type="SAM" id="Phobius"/>
    </source>
</evidence>
<proteinExistence type="predicted"/>
<dbReference type="EMBL" id="JAVFWL010000001">
    <property type="protein sequence ID" value="KAK6726684.1"/>
    <property type="molecule type" value="Genomic_DNA"/>
</dbReference>
<accession>A0ABR1BJP9</accession>
<reference evidence="2 3" key="1">
    <citation type="submission" date="2023-08" db="EMBL/GenBank/DDBJ databases">
        <title>A Necator americanus chromosomal reference genome.</title>
        <authorList>
            <person name="Ilik V."/>
            <person name="Petrzelkova K.J."/>
            <person name="Pardy F."/>
            <person name="Fuh T."/>
            <person name="Niatou-Singa F.S."/>
            <person name="Gouil Q."/>
            <person name="Baker L."/>
            <person name="Ritchie M.E."/>
            <person name="Jex A.R."/>
            <person name="Gazzola D."/>
            <person name="Li H."/>
            <person name="Toshio Fujiwara R."/>
            <person name="Zhan B."/>
            <person name="Aroian R.V."/>
            <person name="Pafco B."/>
            <person name="Schwarz E.M."/>
        </authorList>
    </citation>
    <scope>NUCLEOTIDE SEQUENCE [LARGE SCALE GENOMIC DNA]</scope>
    <source>
        <strain evidence="2 3">Aroian</strain>
        <tissue evidence="2">Whole animal</tissue>
    </source>
</reference>
<evidence type="ECO:0000313" key="2">
    <source>
        <dbReference type="EMBL" id="KAK6726684.1"/>
    </source>
</evidence>
<keyword evidence="1" id="KW-0472">Membrane</keyword>
<evidence type="ECO:0000313" key="3">
    <source>
        <dbReference type="Proteomes" id="UP001303046"/>
    </source>
</evidence>
<organism evidence="2 3">
    <name type="scientific">Necator americanus</name>
    <name type="common">Human hookworm</name>
    <dbReference type="NCBI Taxonomy" id="51031"/>
    <lineage>
        <taxon>Eukaryota</taxon>
        <taxon>Metazoa</taxon>
        <taxon>Ecdysozoa</taxon>
        <taxon>Nematoda</taxon>
        <taxon>Chromadorea</taxon>
        <taxon>Rhabditida</taxon>
        <taxon>Rhabditina</taxon>
        <taxon>Rhabditomorpha</taxon>
        <taxon>Strongyloidea</taxon>
        <taxon>Ancylostomatidae</taxon>
        <taxon>Bunostominae</taxon>
        <taxon>Necator</taxon>
    </lineage>
</organism>
<protein>
    <submittedName>
        <fullName evidence="2">Uncharacterized protein</fullName>
    </submittedName>
</protein>